<keyword evidence="9" id="KW-1185">Reference proteome</keyword>
<feature type="domain" description="3-hydroxyacyl-CoA dehydrogenase C-terminal" evidence="6">
    <location>
        <begin position="188"/>
        <end position="284"/>
    </location>
</feature>
<dbReference type="GO" id="GO:0006631">
    <property type="term" value="P:fatty acid metabolic process"/>
    <property type="evidence" value="ECO:0007669"/>
    <property type="project" value="InterPro"/>
</dbReference>
<dbReference type="Gene3D" id="3.40.50.720">
    <property type="entry name" value="NAD(P)-binding Rossmann-like Domain"/>
    <property type="match status" value="1"/>
</dbReference>
<evidence type="ECO:0000259" key="6">
    <source>
        <dbReference type="Pfam" id="PF00725"/>
    </source>
</evidence>
<dbReference type="AlphaFoldDB" id="A0A286R7T9"/>
<feature type="binding site" evidence="5">
    <location>
        <position position="276"/>
    </location>
    <ligand>
        <name>NAD(+)</name>
        <dbReference type="ChEBI" id="CHEBI:57540"/>
    </ligand>
</feature>
<dbReference type="InterPro" id="IPR006108">
    <property type="entry name" value="3HC_DH_C"/>
</dbReference>
<proteinExistence type="inferred from homology"/>
<dbReference type="InterPro" id="IPR008927">
    <property type="entry name" value="6-PGluconate_DH-like_C_sf"/>
</dbReference>
<dbReference type="RefSeq" id="WP_095372974.1">
    <property type="nucleotide sequence ID" value="NZ_CP022983.1"/>
</dbReference>
<feature type="binding site" evidence="5">
    <location>
        <begin position="11"/>
        <end position="16"/>
    </location>
    <ligand>
        <name>NAD(+)</name>
        <dbReference type="ChEBI" id="CHEBI:57540"/>
    </ligand>
</feature>
<evidence type="ECO:0000256" key="2">
    <source>
        <dbReference type="ARBA" id="ARBA00009463"/>
    </source>
</evidence>
<dbReference type="InterPro" id="IPR022694">
    <property type="entry name" value="3-OHacyl-CoA_DH"/>
</dbReference>
<dbReference type="SUPFAM" id="SSF51735">
    <property type="entry name" value="NAD(P)-binding Rossmann-fold domains"/>
    <property type="match status" value="1"/>
</dbReference>
<feature type="domain" description="3-hydroxyacyl-CoA dehydrogenase NAD binding" evidence="7">
    <location>
        <begin position="6"/>
        <end position="184"/>
    </location>
</feature>
<dbReference type="EMBL" id="CP022983">
    <property type="protein sequence ID" value="ASV69411.1"/>
    <property type="molecule type" value="Genomic_DNA"/>
</dbReference>
<feature type="binding site" evidence="5">
    <location>
        <position position="98"/>
    </location>
    <ligand>
        <name>NAD(+)</name>
        <dbReference type="ChEBI" id="CHEBI:57540"/>
    </ligand>
</feature>
<dbReference type="PIRSF" id="PIRSF000105">
    <property type="entry name" value="HCDH"/>
    <property type="match status" value="1"/>
</dbReference>
<dbReference type="InterPro" id="IPR013328">
    <property type="entry name" value="6PGD_dom2"/>
</dbReference>
<dbReference type="OrthoDB" id="9771883at2"/>
<feature type="site" description="Important for catalytic activity" evidence="4">
    <location>
        <position position="141"/>
    </location>
</feature>
<dbReference type="Pfam" id="PF00725">
    <property type="entry name" value="3HCDH"/>
    <property type="match status" value="1"/>
</dbReference>
<feature type="binding site" evidence="5">
    <location>
        <position position="144"/>
    </location>
    <ligand>
        <name>NAD(+)</name>
        <dbReference type="ChEBI" id="CHEBI:57540"/>
    </ligand>
</feature>
<gene>
    <name evidence="8" type="ORF">CKF48_20090</name>
</gene>
<dbReference type="InterPro" id="IPR006176">
    <property type="entry name" value="3-OHacyl-CoA_DH_NAD-bd"/>
</dbReference>
<evidence type="ECO:0000256" key="3">
    <source>
        <dbReference type="ARBA" id="ARBA00023002"/>
    </source>
</evidence>
<dbReference type="Proteomes" id="UP000215137">
    <property type="component" value="Chromosome"/>
</dbReference>
<comment type="similarity">
    <text evidence="2">Belongs to the 3-hydroxyacyl-CoA dehydrogenase family.</text>
</comment>
<keyword evidence="5" id="KW-0520">NAD</keyword>
<evidence type="ECO:0000256" key="4">
    <source>
        <dbReference type="PIRSR" id="PIRSR000105-1"/>
    </source>
</evidence>
<evidence type="ECO:0000256" key="1">
    <source>
        <dbReference type="ARBA" id="ARBA00005086"/>
    </source>
</evidence>
<comment type="pathway">
    <text evidence="1">Lipid metabolism; butanoate metabolism.</text>
</comment>
<evidence type="ECO:0000313" key="8">
    <source>
        <dbReference type="EMBL" id="ASV69411.1"/>
    </source>
</evidence>
<feature type="binding site" evidence="5">
    <location>
        <position position="93"/>
    </location>
    <ligand>
        <name>NAD(+)</name>
        <dbReference type="ChEBI" id="CHEBI:57540"/>
    </ligand>
</feature>
<dbReference type="GO" id="GO:0016616">
    <property type="term" value="F:oxidoreductase activity, acting on the CH-OH group of donors, NAD or NADP as acceptor"/>
    <property type="evidence" value="ECO:0007669"/>
    <property type="project" value="InterPro"/>
</dbReference>
<feature type="binding site" evidence="5">
    <location>
        <position position="120"/>
    </location>
    <ligand>
        <name>NAD(+)</name>
        <dbReference type="ChEBI" id="CHEBI:57540"/>
    </ligand>
</feature>
<dbReference type="Gene3D" id="1.10.1040.10">
    <property type="entry name" value="N-(1-d-carboxylethyl)-l-norvaline Dehydrogenase, domain 2"/>
    <property type="match status" value="1"/>
</dbReference>
<evidence type="ECO:0000259" key="7">
    <source>
        <dbReference type="Pfam" id="PF02737"/>
    </source>
</evidence>
<organism evidence="8 9">
    <name type="scientific">Cytobacillus kochii</name>
    <dbReference type="NCBI Taxonomy" id="859143"/>
    <lineage>
        <taxon>Bacteria</taxon>
        <taxon>Bacillati</taxon>
        <taxon>Bacillota</taxon>
        <taxon>Bacilli</taxon>
        <taxon>Bacillales</taxon>
        <taxon>Bacillaceae</taxon>
        <taxon>Cytobacillus</taxon>
    </lineage>
</organism>
<name>A0A286R7T9_9BACI</name>
<dbReference type="PANTHER" id="PTHR48075">
    <property type="entry name" value="3-HYDROXYACYL-COA DEHYDROGENASE FAMILY PROTEIN"/>
    <property type="match status" value="1"/>
</dbReference>
<dbReference type="KEGG" id="bko:CKF48_20090"/>
<keyword evidence="3" id="KW-0560">Oxidoreductase</keyword>
<dbReference type="InterPro" id="IPR036291">
    <property type="entry name" value="NAD(P)-bd_dom_sf"/>
</dbReference>
<sequence>MTNIKKVGVIGAGAMGAQIAVVAALHQYDVVLQDISNDRLIKAKEVLETQLEKRVRKGRFSRDEVDKAFEHLTFTTEINQLHDVDIIIEAIIEDLEAKQTLFQSLEKIVSENCIIATNSSTIVSSKLIDKLTYQNRVCNIHFFNPVLVMELVEVVQGPHTSKEVAQQAMTFIQSIGKKPVLLQKEISGFIANRILARLMDEAIYLYEHGYASYEEIDFVVEKALGHPIGPFALMDLTGLDVNYAVRKQRYAETGLEVDRPKQSVVEKVEKGELGRKTGKGWYEYDQHGKKIVNIQK</sequence>
<accession>A0A286R7T9</accession>
<dbReference type="GO" id="GO:0070403">
    <property type="term" value="F:NAD+ binding"/>
    <property type="evidence" value="ECO:0007669"/>
    <property type="project" value="InterPro"/>
</dbReference>
<dbReference type="PANTHER" id="PTHR48075:SF5">
    <property type="entry name" value="3-HYDROXYBUTYRYL-COA DEHYDROGENASE"/>
    <property type="match status" value="1"/>
</dbReference>
<reference evidence="8 9" key="1">
    <citation type="submission" date="2017-08" db="EMBL/GenBank/DDBJ databases">
        <title>Complete Genome Sequence of Bacillus kochii Oregon-R-modENCODE STRAIN BDGP4, isolated from Drosophila melanogaster gut.</title>
        <authorList>
            <person name="Wan K.H."/>
            <person name="Yu C."/>
            <person name="Park S."/>
            <person name="Hammonds A.S."/>
            <person name="Booth B.W."/>
            <person name="Celniker S.E."/>
        </authorList>
    </citation>
    <scope>NUCLEOTIDE SEQUENCE [LARGE SCALE GENOMIC DNA]</scope>
    <source>
        <strain evidence="8 9">BDGP4</strain>
    </source>
</reference>
<dbReference type="SUPFAM" id="SSF48179">
    <property type="entry name" value="6-phosphogluconate dehydrogenase C-terminal domain-like"/>
    <property type="match status" value="1"/>
</dbReference>
<dbReference type="Pfam" id="PF02737">
    <property type="entry name" value="3HCDH_N"/>
    <property type="match status" value="1"/>
</dbReference>
<evidence type="ECO:0000256" key="5">
    <source>
        <dbReference type="PIRSR" id="PIRSR000105-2"/>
    </source>
</evidence>
<feature type="binding site" evidence="5">
    <location>
        <position position="34"/>
    </location>
    <ligand>
        <name>NAD(+)</name>
        <dbReference type="ChEBI" id="CHEBI:57540"/>
    </ligand>
</feature>
<evidence type="ECO:0000313" key="9">
    <source>
        <dbReference type="Proteomes" id="UP000215137"/>
    </source>
</evidence>
<protein>
    <submittedName>
        <fullName evidence="8">3-hydroxyacyl-CoA dehydrogenase</fullName>
    </submittedName>
</protein>
<dbReference type="FunFam" id="3.40.50.720:FF:000009">
    <property type="entry name" value="Fatty oxidation complex, alpha subunit"/>
    <property type="match status" value="1"/>
</dbReference>